<dbReference type="InterPro" id="IPR029063">
    <property type="entry name" value="SAM-dependent_MTases_sf"/>
</dbReference>
<evidence type="ECO:0000256" key="3">
    <source>
        <dbReference type="ARBA" id="ARBA00022691"/>
    </source>
</evidence>
<protein>
    <submittedName>
        <fullName evidence="5">SAM-dependent methyltransferase</fullName>
    </submittedName>
</protein>
<evidence type="ECO:0000313" key="6">
    <source>
        <dbReference type="Proteomes" id="UP000217785"/>
    </source>
</evidence>
<dbReference type="InterPro" id="IPR013216">
    <property type="entry name" value="Methyltransf_11"/>
</dbReference>
<keyword evidence="6" id="KW-1185">Reference proteome</keyword>
<keyword evidence="1 5" id="KW-0489">Methyltransferase</keyword>
<gene>
    <name evidence="5" type="ORF">EFBL_3298</name>
</gene>
<sequence length="248" mass="28128">MTDSQKEIWDTLWSQRVSYHWDSLSETIYGTICRFIRDVKGKALLEAGSGTGKISLRLAMEGADVTLVDYSKKALENSQLAFRQKNRQGNFLLSDIRNMEVPDNSYDLVWNAGVLEHFDFSGKVSVLQEMARITKPEGIVLVFTPFAKCLPYRVGKAFAETYGSWMYGQEEPVHSLKHEFAASGITLLEEFDDGFVNSLDFLDFIPGSQPVKRWIQQWYEKLTKEEQSIFPGYLLVSAGSPASFHKGN</sequence>
<dbReference type="AlphaFoldDB" id="A0A292YNT3"/>
<evidence type="ECO:0000256" key="1">
    <source>
        <dbReference type="ARBA" id="ARBA00022603"/>
    </source>
</evidence>
<dbReference type="Proteomes" id="UP000217785">
    <property type="component" value="Unassembled WGS sequence"/>
</dbReference>
<comment type="caution">
    <text evidence="5">The sequence shown here is derived from an EMBL/GenBank/DDBJ whole genome shotgun (WGS) entry which is preliminary data.</text>
</comment>
<name>A0A292YNT3_9BACL</name>
<dbReference type="SUPFAM" id="SSF53335">
    <property type="entry name" value="S-adenosyl-L-methionine-dependent methyltransferases"/>
    <property type="match status" value="1"/>
</dbReference>
<dbReference type="PANTHER" id="PTHR43464">
    <property type="entry name" value="METHYLTRANSFERASE"/>
    <property type="match status" value="1"/>
</dbReference>
<dbReference type="CDD" id="cd02440">
    <property type="entry name" value="AdoMet_MTases"/>
    <property type="match status" value="1"/>
</dbReference>
<feature type="domain" description="Methyltransferase type 11" evidence="4">
    <location>
        <begin position="45"/>
        <end position="141"/>
    </location>
</feature>
<evidence type="ECO:0000313" key="5">
    <source>
        <dbReference type="EMBL" id="GAX91608.1"/>
    </source>
</evidence>
<dbReference type="OrthoDB" id="9808140at2"/>
<organism evidence="5 6">
    <name type="scientific">Effusibacillus lacus</name>
    <dbReference type="NCBI Taxonomy" id="1348429"/>
    <lineage>
        <taxon>Bacteria</taxon>
        <taxon>Bacillati</taxon>
        <taxon>Bacillota</taxon>
        <taxon>Bacilli</taxon>
        <taxon>Bacillales</taxon>
        <taxon>Alicyclobacillaceae</taxon>
        <taxon>Effusibacillus</taxon>
    </lineage>
</organism>
<dbReference type="Pfam" id="PF08241">
    <property type="entry name" value="Methyltransf_11"/>
    <property type="match status" value="1"/>
</dbReference>
<evidence type="ECO:0000256" key="2">
    <source>
        <dbReference type="ARBA" id="ARBA00022679"/>
    </source>
</evidence>
<dbReference type="PANTHER" id="PTHR43464:SF19">
    <property type="entry name" value="UBIQUINONE BIOSYNTHESIS O-METHYLTRANSFERASE, MITOCHONDRIAL"/>
    <property type="match status" value="1"/>
</dbReference>
<keyword evidence="3" id="KW-0949">S-adenosyl-L-methionine</keyword>
<reference evidence="6" key="1">
    <citation type="submission" date="2017-07" db="EMBL/GenBank/DDBJ databases">
        <title>Draft genome sequence of Effusibacillus lacus strain skLN1.</title>
        <authorList>
            <person name="Watanabe M."/>
            <person name="Kojima H."/>
            <person name="Fukui M."/>
        </authorList>
    </citation>
    <scope>NUCLEOTIDE SEQUENCE [LARGE SCALE GENOMIC DNA]</scope>
    <source>
        <strain evidence="6">skLN1</strain>
    </source>
</reference>
<proteinExistence type="predicted"/>
<dbReference type="RefSeq" id="WP_096183577.1">
    <property type="nucleotide sequence ID" value="NZ_BDUF01000106.1"/>
</dbReference>
<dbReference type="GO" id="GO:0032259">
    <property type="term" value="P:methylation"/>
    <property type="evidence" value="ECO:0007669"/>
    <property type="project" value="UniProtKB-KW"/>
</dbReference>
<keyword evidence="2 5" id="KW-0808">Transferase</keyword>
<accession>A0A292YNT3</accession>
<dbReference type="EMBL" id="BDUF01000106">
    <property type="protein sequence ID" value="GAX91608.1"/>
    <property type="molecule type" value="Genomic_DNA"/>
</dbReference>
<dbReference type="Gene3D" id="3.40.50.150">
    <property type="entry name" value="Vaccinia Virus protein VP39"/>
    <property type="match status" value="1"/>
</dbReference>
<evidence type="ECO:0000259" key="4">
    <source>
        <dbReference type="Pfam" id="PF08241"/>
    </source>
</evidence>
<dbReference type="GO" id="GO:0008757">
    <property type="term" value="F:S-adenosylmethionine-dependent methyltransferase activity"/>
    <property type="evidence" value="ECO:0007669"/>
    <property type="project" value="InterPro"/>
</dbReference>